<evidence type="ECO:0000313" key="3">
    <source>
        <dbReference type="Proteomes" id="UP000266482"/>
    </source>
</evidence>
<gene>
    <name evidence="2" type="ORF">D3P08_20490</name>
</gene>
<dbReference type="Gene3D" id="3.40.50.880">
    <property type="match status" value="1"/>
</dbReference>
<dbReference type="SUPFAM" id="SSF52317">
    <property type="entry name" value="Class I glutamine amidotransferase-like"/>
    <property type="match status" value="1"/>
</dbReference>
<feature type="domain" description="ThuA-like" evidence="1">
    <location>
        <begin position="34"/>
        <end position="206"/>
    </location>
</feature>
<name>A0A3A1UPR0_9BACL</name>
<evidence type="ECO:0000259" key="1">
    <source>
        <dbReference type="Pfam" id="PF06283"/>
    </source>
</evidence>
<proteinExistence type="predicted"/>
<dbReference type="InterPro" id="IPR029062">
    <property type="entry name" value="Class_I_gatase-like"/>
</dbReference>
<reference evidence="2 3" key="1">
    <citation type="submission" date="2018-09" db="EMBL/GenBank/DDBJ databases">
        <title>Paenibacillus aracenensis nov. sp. isolated from a cave in southern Spain.</title>
        <authorList>
            <person name="Jurado V."/>
            <person name="Gutierrez-Patricio S."/>
            <person name="Gonzalez-Pimentel J.L."/>
            <person name="Miller A.Z."/>
            <person name="Laiz L."/>
            <person name="Saiz-Jimenez C."/>
        </authorList>
    </citation>
    <scope>NUCLEOTIDE SEQUENCE [LARGE SCALE GENOMIC DNA]</scope>
    <source>
        <strain evidence="2 3">DSM 22867</strain>
    </source>
</reference>
<sequence>MSVKKILLIGDSYEGAWHPLEGVQPELEKVLGGKYQLSVTHNYDDLATLSIANYAACISYADIWKRPMTSEQAAGLMKFVAGGGGLLAIHNGISIAGRYELLQLIGARFVTHPPYQKLSFFPSKNEHPLLEGVEAFTVEEEPYQFEFDPFTPRNVILEYEYEGKRWPSAWEHPYGKGKVVYIHPGHTRDSLIPEAIRRLIVNSMDWLMHTEPN</sequence>
<keyword evidence="3" id="KW-1185">Reference proteome</keyword>
<dbReference type="InterPro" id="IPR029010">
    <property type="entry name" value="ThuA-like"/>
</dbReference>
<dbReference type="EMBL" id="QXQA01000015">
    <property type="protein sequence ID" value="RIX50235.1"/>
    <property type="molecule type" value="Genomic_DNA"/>
</dbReference>
<dbReference type="AlphaFoldDB" id="A0A3A1UPR0"/>
<dbReference type="Proteomes" id="UP000266482">
    <property type="component" value="Unassembled WGS sequence"/>
</dbReference>
<dbReference type="PANTHER" id="PTHR40469">
    <property type="entry name" value="SECRETED GLYCOSYL HYDROLASE"/>
    <property type="match status" value="1"/>
</dbReference>
<evidence type="ECO:0000313" key="2">
    <source>
        <dbReference type="EMBL" id="RIX50235.1"/>
    </source>
</evidence>
<dbReference type="Pfam" id="PF06283">
    <property type="entry name" value="ThuA"/>
    <property type="match status" value="1"/>
</dbReference>
<organism evidence="2 3">
    <name type="scientific">Paenibacillus nanensis</name>
    <dbReference type="NCBI Taxonomy" id="393251"/>
    <lineage>
        <taxon>Bacteria</taxon>
        <taxon>Bacillati</taxon>
        <taxon>Bacillota</taxon>
        <taxon>Bacilli</taxon>
        <taxon>Bacillales</taxon>
        <taxon>Paenibacillaceae</taxon>
        <taxon>Paenibacillus</taxon>
    </lineage>
</organism>
<comment type="caution">
    <text evidence="2">The sequence shown here is derived from an EMBL/GenBank/DDBJ whole genome shotgun (WGS) entry which is preliminary data.</text>
</comment>
<dbReference type="OrthoDB" id="9816308at2"/>
<dbReference type="PANTHER" id="PTHR40469:SF2">
    <property type="entry name" value="GALACTOSE-BINDING DOMAIN-LIKE SUPERFAMILY PROTEIN"/>
    <property type="match status" value="1"/>
</dbReference>
<dbReference type="RefSeq" id="WP_119601984.1">
    <property type="nucleotide sequence ID" value="NZ_QXQA01000015.1"/>
</dbReference>
<protein>
    <submittedName>
        <fullName evidence="2">ThuA domain-containing protein</fullName>
    </submittedName>
</protein>
<accession>A0A3A1UPR0</accession>